<protein>
    <submittedName>
        <fullName evidence="8">Ribose/galactose ABC transporter permease</fullName>
    </submittedName>
</protein>
<dbReference type="RefSeq" id="WP_100255119.1">
    <property type="nucleotide sequence ID" value="NZ_CP024870.1"/>
</dbReference>
<proteinExistence type="predicted"/>
<reference evidence="8 9" key="1">
    <citation type="submission" date="2017-11" db="EMBL/GenBank/DDBJ databases">
        <title>Complete genome sequence of Spiroplasma clarkii CN-5 (DSM 19994).</title>
        <authorList>
            <person name="Tsai Y.-M."/>
            <person name="Chang A."/>
            <person name="Lo W.-S."/>
            <person name="Kuo C.-H."/>
        </authorList>
    </citation>
    <scope>NUCLEOTIDE SEQUENCE [LARGE SCALE GENOMIC DNA]</scope>
    <source>
        <strain evidence="8 9">CN-5</strain>
    </source>
</reference>
<organism evidence="8 9">
    <name type="scientific">Spiroplasma clarkii</name>
    <dbReference type="NCBI Taxonomy" id="2139"/>
    <lineage>
        <taxon>Bacteria</taxon>
        <taxon>Bacillati</taxon>
        <taxon>Mycoplasmatota</taxon>
        <taxon>Mollicutes</taxon>
        <taxon>Entomoplasmatales</taxon>
        <taxon>Spiroplasmataceae</taxon>
        <taxon>Spiroplasma</taxon>
    </lineage>
</organism>
<feature type="transmembrane region" description="Helical" evidence="7">
    <location>
        <begin position="56"/>
        <end position="72"/>
    </location>
</feature>
<keyword evidence="5 7" id="KW-0472">Membrane</keyword>
<evidence type="ECO:0000256" key="2">
    <source>
        <dbReference type="ARBA" id="ARBA00022475"/>
    </source>
</evidence>
<evidence type="ECO:0000256" key="5">
    <source>
        <dbReference type="ARBA" id="ARBA00023136"/>
    </source>
</evidence>
<feature type="transmembrane region" description="Helical" evidence="7">
    <location>
        <begin position="172"/>
        <end position="190"/>
    </location>
</feature>
<gene>
    <name evidence="8" type="ORF">SCLAR_v1c12910</name>
</gene>
<dbReference type="GO" id="GO:0005886">
    <property type="term" value="C:plasma membrane"/>
    <property type="evidence" value="ECO:0007669"/>
    <property type="project" value="UniProtKB-SubCell"/>
</dbReference>
<evidence type="ECO:0000256" key="7">
    <source>
        <dbReference type="SAM" id="Phobius"/>
    </source>
</evidence>
<feature type="transmembrane region" description="Helical" evidence="7">
    <location>
        <begin position="210"/>
        <end position="235"/>
    </location>
</feature>
<dbReference type="GO" id="GO:0022857">
    <property type="term" value="F:transmembrane transporter activity"/>
    <property type="evidence" value="ECO:0007669"/>
    <property type="project" value="InterPro"/>
</dbReference>
<evidence type="ECO:0000313" key="8">
    <source>
        <dbReference type="EMBL" id="ATX71589.1"/>
    </source>
</evidence>
<feature type="coiled-coil region" evidence="6">
    <location>
        <begin position="409"/>
        <end position="470"/>
    </location>
</feature>
<feature type="transmembrane region" description="Helical" evidence="7">
    <location>
        <begin position="29"/>
        <end position="50"/>
    </location>
</feature>
<accession>A0A2K8KLS9</accession>
<feature type="transmembrane region" description="Helical" evidence="7">
    <location>
        <begin position="256"/>
        <end position="278"/>
    </location>
</feature>
<dbReference type="InterPro" id="IPR001851">
    <property type="entry name" value="ABC_transp_permease"/>
</dbReference>
<evidence type="ECO:0000256" key="1">
    <source>
        <dbReference type="ARBA" id="ARBA00004651"/>
    </source>
</evidence>
<feature type="coiled-coil region" evidence="6">
    <location>
        <begin position="598"/>
        <end position="625"/>
    </location>
</feature>
<evidence type="ECO:0000313" key="9">
    <source>
        <dbReference type="Proteomes" id="UP000231179"/>
    </source>
</evidence>
<comment type="subcellular location">
    <subcellularLocation>
        <location evidence="1">Cell membrane</location>
        <topology evidence="1">Multi-pass membrane protein</topology>
    </subcellularLocation>
</comment>
<feature type="transmembrane region" description="Helical" evidence="7">
    <location>
        <begin position="341"/>
        <end position="360"/>
    </location>
</feature>
<keyword evidence="3 7" id="KW-0812">Transmembrane</keyword>
<evidence type="ECO:0000256" key="4">
    <source>
        <dbReference type="ARBA" id="ARBA00022989"/>
    </source>
</evidence>
<dbReference type="Proteomes" id="UP000231179">
    <property type="component" value="Chromosome"/>
</dbReference>
<evidence type="ECO:0000256" key="3">
    <source>
        <dbReference type="ARBA" id="ARBA00022692"/>
    </source>
</evidence>
<feature type="transmembrane region" description="Helical" evidence="7">
    <location>
        <begin position="298"/>
        <end position="321"/>
    </location>
</feature>
<keyword evidence="6" id="KW-0175">Coiled coil</keyword>
<keyword evidence="4 7" id="KW-1133">Transmembrane helix</keyword>
<name>A0A2K8KLS9_9MOLU</name>
<dbReference type="PANTHER" id="PTHR47089:SF1">
    <property type="entry name" value="GUANOSINE ABC TRANSPORTER PERMEASE PROTEIN NUPP"/>
    <property type="match status" value="1"/>
</dbReference>
<dbReference type="EMBL" id="CP024870">
    <property type="protein sequence ID" value="ATX71589.1"/>
    <property type="molecule type" value="Genomic_DNA"/>
</dbReference>
<keyword evidence="2" id="KW-1003">Cell membrane</keyword>
<dbReference type="Pfam" id="PF02653">
    <property type="entry name" value="BPD_transp_2"/>
    <property type="match status" value="1"/>
</dbReference>
<dbReference type="AlphaFoldDB" id="A0A2K8KLS9"/>
<sequence length="772" mass="87014">MKFNTKTWIVKRKTALYLKSPGFTNKFHYIKSSIIAILIGLVLGCITVYITGGNGIAYITTMFVEAFSTFGSKTGNQVSRTMNYTTVFIFMGLGLALGFKVGLFNMGGSGQAVLGFAACYLILRDIATNKGVAVTSLDSSIMLMVFVVFLICGIGVSVLTGILKVYFNIHEVATSIMLNWTIWYIMKWLISENNANLLQQNWLAISDNTWIIGLVMALISVAITWFVLSYTTVGYKFNMVGKQKTAAKYAGVNGNLFIIMTTAFQGLFISLGGIFYYFNVQKQQTFYTDMVPTIGFDAISVALVAFNNVIGIIPVALLWGIINSGAQAAADEAMSSQEMSYVITGVIMYCATIYILFMQFRPILMMKIQNYINKDVELRLLIGQNNEKIKENRALISKVKNDEYILNLKRQTEEKIALLNNDLLIAEANYLEYKKSEAYAQLVAAGVQKIKELKDSLVALKATIKEDVKKVKLEQKAILTKKIEKMDSIKKINTQSILDLTKELKEVKVQNGSKEQINELKNDIKILNANKIMFKSSIIEYKQDYAHYIENYEDGKYELVADMLFKINNAKFVISNAHFEHEITKIQGEIKTTKQIFKEEVRNEITKYAKIISELKAENKELKEKGFNKYYNSGLYGISKYFKNLNRDHTIVILNQAVIAESEANLKIVALKKAAKAKDASITIEEFKAQAKAIKNGLNQEFGKKVAELNEYIKVQNQKRKEALVSARKKIGTFKTECKQQLAEGKNTVDKNKAKEVLFNKIAEVQNDYITT</sequence>
<feature type="transmembrane region" description="Helical" evidence="7">
    <location>
        <begin position="141"/>
        <end position="163"/>
    </location>
</feature>
<feature type="transmembrane region" description="Helical" evidence="7">
    <location>
        <begin position="84"/>
        <end position="104"/>
    </location>
</feature>
<evidence type="ECO:0000256" key="6">
    <source>
        <dbReference type="SAM" id="Coils"/>
    </source>
</evidence>
<dbReference type="CDD" id="cd06580">
    <property type="entry name" value="TM_PBP1_transp_TpRbsC_like"/>
    <property type="match status" value="1"/>
</dbReference>
<dbReference type="PANTHER" id="PTHR47089">
    <property type="entry name" value="ABC TRANSPORTER, PERMEASE PROTEIN"/>
    <property type="match status" value="1"/>
</dbReference>
<keyword evidence="9" id="KW-1185">Reference proteome</keyword>